<dbReference type="RefSeq" id="WP_215233089.1">
    <property type="nucleotide sequence ID" value="NZ_CAJRAU010000002.1"/>
</dbReference>
<keyword evidence="3" id="KW-1185">Reference proteome</keyword>
<sequence length="229" mass="25397">MSTNPGVGVGWGGWNYSWGVSYNPSKFNISIGGGGGKNHYAMGGGIKYSGYGLSYYQTYYGAKPGLAGPAAQTVGGVTVSAGKLSFRIENDFLAFDDHDRWHSNAVEISYGNLTVGTRLYNNDPRGEKSTVDPTATDRLGNKNTNGFGSWMNGLIYESPLWAGVKVGNTIDRVGYSHPRVQDRTQNWVHRNGFFYLPFGHQNYYTRDSEFQKGFFFGTGYYNRYSLWGK</sequence>
<dbReference type="Pfam" id="PF15528">
    <property type="entry name" value="Ntox23"/>
    <property type="match status" value="1"/>
</dbReference>
<evidence type="ECO:0000313" key="2">
    <source>
        <dbReference type="EMBL" id="CAG5068983.1"/>
    </source>
</evidence>
<gene>
    <name evidence="2" type="ORF">DYBT9623_01717</name>
</gene>
<dbReference type="EMBL" id="CAJRAU010000002">
    <property type="protein sequence ID" value="CAG5068983.1"/>
    <property type="molecule type" value="Genomic_DNA"/>
</dbReference>
<proteinExistence type="predicted"/>
<dbReference type="Proteomes" id="UP000679725">
    <property type="component" value="Unassembled WGS sequence"/>
</dbReference>
<protein>
    <recommendedName>
        <fullName evidence="1">Bacterial toxin 23 domain-containing protein</fullName>
    </recommendedName>
</protein>
<comment type="caution">
    <text evidence="2">The sequence shown here is derived from an EMBL/GenBank/DDBJ whole genome shotgun (WGS) entry which is preliminary data.</text>
</comment>
<accession>A0ABM8UNK3</accession>
<reference evidence="2 3" key="1">
    <citation type="submission" date="2021-04" db="EMBL/GenBank/DDBJ databases">
        <authorList>
            <person name="Rodrigo-Torres L."/>
            <person name="Arahal R. D."/>
            <person name="Lucena T."/>
        </authorList>
    </citation>
    <scope>NUCLEOTIDE SEQUENCE [LARGE SCALE GENOMIC DNA]</scope>
    <source>
        <strain evidence="2 3">CECT 9623</strain>
    </source>
</reference>
<feature type="domain" description="Bacterial toxin 23" evidence="1">
    <location>
        <begin position="16"/>
        <end position="190"/>
    </location>
</feature>
<evidence type="ECO:0000313" key="3">
    <source>
        <dbReference type="Proteomes" id="UP000679725"/>
    </source>
</evidence>
<evidence type="ECO:0000259" key="1">
    <source>
        <dbReference type="Pfam" id="PF15528"/>
    </source>
</evidence>
<organism evidence="2 3">
    <name type="scientific">Dyadobacter linearis</name>
    <dbReference type="NCBI Taxonomy" id="2823330"/>
    <lineage>
        <taxon>Bacteria</taxon>
        <taxon>Pseudomonadati</taxon>
        <taxon>Bacteroidota</taxon>
        <taxon>Cytophagia</taxon>
        <taxon>Cytophagales</taxon>
        <taxon>Spirosomataceae</taxon>
        <taxon>Dyadobacter</taxon>
    </lineage>
</organism>
<dbReference type="InterPro" id="IPR029115">
    <property type="entry name" value="Ntox23"/>
</dbReference>
<name>A0ABM8UNK3_9BACT</name>